<keyword evidence="6 13" id="KW-0479">Metal-binding</keyword>
<keyword evidence="5 13" id="KW-0349">Heme</keyword>
<evidence type="ECO:0008006" key="18">
    <source>
        <dbReference type="Google" id="ProtNLM"/>
    </source>
</evidence>
<dbReference type="PRINTS" id="PR00463">
    <property type="entry name" value="EP450I"/>
</dbReference>
<comment type="subcellular location">
    <subcellularLocation>
        <location evidence="3">Endoplasmic reticulum membrane</location>
        <topology evidence="3">Peripheral membrane protein</topology>
    </subcellularLocation>
    <subcellularLocation>
        <location evidence="2">Microsome membrane</location>
        <topology evidence="2">Peripheral membrane protein</topology>
    </subcellularLocation>
</comment>
<dbReference type="CDD" id="cd20628">
    <property type="entry name" value="CYP4"/>
    <property type="match status" value="1"/>
</dbReference>
<comment type="similarity">
    <text evidence="4 14">Belongs to the cytochrome P450 family.</text>
</comment>
<keyword evidence="9 14" id="KW-0560">Oxidoreductase</keyword>
<evidence type="ECO:0000256" key="15">
    <source>
        <dbReference type="SAM" id="SignalP"/>
    </source>
</evidence>
<organism evidence="16 17">
    <name type="scientific">Nezara viridula</name>
    <name type="common">Southern green stink bug</name>
    <name type="synonym">Cimex viridulus</name>
    <dbReference type="NCBI Taxonomy" id="85310"/>
    <lineage>
        <taxon>Eukaryota</taxon>
        <taxon>Metazoa</taxon>
        <taxon>Ecdysozoa</taxon>
        <taxon>Arthropoda</taxon>
        <taxon>Hexapoda</taxon>
        <taxon>Insecta</taxon>
        <taxon>Pterygota</taxon>
        <taxon>Neoptera</taxon>
        <taxon>Paraneoptera</taxon>
        <taxon>Hemiptera</taxon>
        <taxon>Heteroptera</taxon>
        <taxon>Panheteroptera</taxon>
        <taxon>Pentatomomorpha</taxon>
        <taxon>Pentatomoidea</taxon>
        <taxon>Pentatomidae</taxon>
        <taxon>Pentatominae</taxon>
        <taxon>Nezara</taxon>
    </lineage>
</organism>
<dbReference type="EMBL" id="OV725080">
    <property type="protein sequence ID" value="CAH1400218.1"/>
    <property type="molecule type" value="Genomic_DNA"/>
</dbReference>
<evidence type="ECO:0000256" key="2">
    <source>
        <dbReference type="ARBA" id="ARBA00004174"/>
    </source>
</evidence>
<evidence type="ECO:0000256" key="6">
    <source>
        <dbReference type="ARBA" id="ARBA00022723"/>
    </source>
</evidence>
<evidence type="ECO:0000256" key="13">
    <source>
        <dbReference type="PIRSR" id="PIRSR602401-1"/>
    </source>
</evidence>
<proteinExistence type="inferred from homology"/>
<feature type="signal peptide" evidence="15">
    <location>
        <begin position="1"/>
        <end position="18"/>
    </location>
</feature>
<dbReference type="InterPro" id="IPR017972">
    <property type="entry name" value="Cyt_P450_CS"/>
</dbReference>
<evidence type="ECO:0000256" key="1">
    <source>
        <dbReference type="ARBA" id="ARBA00001971"/>
    </source>
</evidence>
<keyword evidence="17" id="KW-1185">Reference proteome</keyword>
<dbReference type="InterPro" id="IPR002401">
    <property type="entry name" value="Cyt_P450_E_grp-I"/>
</dbReference>
<accession>A0A9P0HDY3</accession>
<protein>
    <recommendedName>
        <fullName evidence="18">Cytochrome P450</fullName>
    </recommendedName>
</protein>
<evidence type="ECO:0000256" key="11">
    <source>
        <dbReference type="ARBA" id="ARBA00023033"/>
    </source>
</evidence>
<feature type="chain" id="PRO_5040229808" description="Cytochrome P450" evidence="15">
    <location>
        <begin position="19"/>
        <end position="497"/>
    </location>
</feature>
<dbReference type="Proteomes" id="UP001152798">
    <property type="component" value="Chromosome 4"/>
</dbReference>
<reference evidence="16" key="1">
    <citation type="submission" date="2022-01" db="EMBL/GenBank/DDBJ databases">
        <authorList>
            <person name="King R."/>
        </authorList>
    </citation>
    <scope>NUCLEOTIDE SEQUENCE</scope>
</reference>
<evidence type="ECO:0000313" key="17">
    <source>
        <dbReference type="Proteomes" id="UP001152798"/>
    </source>
</evidence>
<evidence type="ECO:0000256" key="3">
    <source>
        <dbReference type="ARBA" id="ARBA00004406"/>
    </source>
</evidence>
<evidence type="ECO:0000256" key="12">
    <source>
        <dbReference type="ARBA" id="ARBA00023136"/>
    </source>
</evidence>
<dbReference type="OrthoDB" id="1470350at2759"/>
<dbReference type="PANTHER" id="PTHR24291">
    <property type="entry name" value="CYTOCHROME P450 FAMILY 4"/>
    <property type="match status" value="1"/>
</dbReference>
<keyword evidence="7" id="KW-0256">Endoplasmic reticulum</keyword>
<comment type="cofactor">
    <cofactor evidence="1 13">
        <name>heme</name>
        <dbReference type="ChEBI" id="CHEBI:30413"/>
    </cofactor>
</comment>
<dbReference type="InterPro" id="IPR001128">
    <property type="entry name" value="Cyt_P450"/>
</dbReference>
<sequence length="497" mass="57362">MMMSVCLGLICVLLVALAGFLAKYRKQSTLPGPRGIPFFGNVWNHIFRTAPKEILPKLKRFINKYGSIFELRMFGIHYVFVSEPELVKALLSSSTNVTKGRFEYSFFRPLFHDGLIVSEGKKWRSRRKILEPSFHFKILKKSIETVSRNAEEFVSHLLNSGGEPTEIEDMIYLLTLKIICETAMGVKLNTKDEQQNDYIKASKMSHDGMVYRFFKFWLYPDFIYRHCNAGKMFFKCVDLIHNFTNQVIRNRKELFIAEKNGSNCKVSTKKEGNAFLDNLLELEDSNPGLFTESDIFEEVNTFMIAGHNPSAATLNFLHFLLANHPDVQEKIYNEQMEILGDEKKIPTAQDLQKMIYLEMVIKETLRLYPTIPFQSRLIVEDLQIDEKIIIPAGHNLVVPIYFVHRSKKHWDNPEEFIPERFTPGNEIHPFSFLPFSAGPRSCIGQKYAMMELKTIMSTVLRKCWLEPVTTSVTPDYGIILKPAESIIVKAFPRNGNQ</sequence>
<evidence type="ECO:0000256" key="7">
    <source>
        <dbReference type="ARBA" id="ARBA00022824"/>
    </source>
</evidence>
<evidence type="ECO:0000256" key="4">
    <source>
        <dbReference type="ARBA" id="ARBA00010617"/>
    </source>
</evidence>
<dbReference type="Gene3D" id="1.10.630.10">
    <property type="entry name" value="Cytochrome P450"/>
    <property type="match status" value="1"/>
</dbReference>
<dbReference type="PRINTS" id="PR00385">
    <property type="entry name" value="P450"/>
</dbReference>
<evidence type="ECO:0000256" key="5">
    <source>
        <dbReference type="ARBA" id="ARBA00022617"/>
    </source>
</evidence>
<dbReference type="GO" id="GO:0020037">
    <property type="term" value="F:heme binding"/>
    <property type="evidence" value="ECO:0007669"/>
    <property type="project" value="InterPro"/>
</dbReference>
<keyword evidence="8" id="KW-0492">Microsome</keyword>
<keyword evidence="11 14" id="KW-0503">Monooxygenase</keyword>
<dbReference type="InterPro" id="IPR050196">
    <property type="entry name" value="Cytochrome_P450_Monoox"/>
</dbReference>
<gene>
    <name evidence="16" type="ORF">NEZAVI_LOCUS9509</name>
</gene>
<dbReference type="GO" id="GO:0004497">
    <property type="term" value="F:monooxygenase activity"/>
    <property type="evidence" value="ECO:0007669"/>
    <property type="project" value="UniProtKB-KW"/>
</dbReference>
<keyword evidence="12" id="KW-0472">Membrane</keyword>
<dbReference type="GO" id="GO:0005789">
    <property type="term" value="C:endoplasmic reticulum membrane"/>
    <property type="evidence" value="ECO:0007669"/>
    <property type="project" value="UniProtKB-SubCell"/>
</dbReference>
<evidence type="ECO:0000313" key="16">
    <source>
        <dbReference type="EMBL" id="CAH1400218.1"/>
    </source>
</evidence>
<dbReference type="AlphaFoldDB" id="A0A9P0HDY3"/>
<evidence type="ECO:0000256" key="14">
    <source>
        <dbReference type="RuleBase" id="RU000461"/>
    </source>
</evidence>
<evidence type="ECO:0000256" key="8">
    <source>
        <dbReference type="ARBA" id="ARBA00022848"/>
    </source>
</evidence>
<dbReference type="Pfam" id="PF00067">
    <property type="entry name" value="p450"/>
    <property type="match status" value="1"/>
</dbReference>
<dbReference type="InterPro" id="IPR036396">
    <property type="entry name" value="Cyt_P450_sf"/>
</dbReference>
<keyword evidence="15" id="KW-0732">Signal</keyword>
<keyword evidence="10 13" id="KW-0408">Iron</keyword>
<feature type="binding site" description="axial binding residue" evidence="13">
    <location>
        <position position="442"/>
    </location>
    <ligand>
        <name>heme</name>
        <dbReference type="ChEBI" id="CHEBI:30413"/>
    </ligand>
    <ligandPart>
        <name>Fe</name>
        <dbReference type="ChEBI" id="CHEBI:18248"/>
    </ligandPart>
</feature>
<evidence type="ECO:0000256" key="10">
    <source>
        <dbReference type="ARBA" id="ARBA00023004"/>
    </source>
</evidence>
<name>A0A9P0HDY3_NEZVI</name>
<dbReference type="GO" id="GO:0005506">
    <property type="term" value="F:iron ion binding"/>
    <property type="evidence" value="ECO:0007669"/>
    <property type="project" value="InterPro"/>
</dbReference>
<dbReference type="GO" id="GO:0016705">
    <property type="term" value="F:oxidoreductase activity, acting on paired donors, with incorporation or reduction of molecular oxygen"/>
    <property type="evidence" value="ECO:0007669"/>
    <property type="project" value="InterPro"/>
</dbReference>
<evidence type="ECO:0000256" key="9">
    <source>
        <dbReference type="ARBA" id="ARBA00023002"/>
    </source>
</evidence>
<dbReference type="PANTHER" id="PTHR24291:SF189">
    <property type="entry name" value="CYTOCHROME P450 4C3-RELATED"/>
    <property type="match status" value="1"/>
</dbReference>
<dbReference type="PROSITE" id="PS00086">
    <property type="entry name" value="CYTOCHROME_P450"/>
    <property type="match status" value="1"/>
</dbReference>
<dbReference type="SUPFAM" id="SSF48264">
    <property type="entry name" value="Cytochrome P450"/>
    <property type="match status" value="1"/>
</dbReference>